<dbReference type="Proteomes" id="UP000786693">
    <property type="component" value="Unassembled WGS sequence"/>
</dbReference>
<evidence type="ECO:0000313" key="3">
    <source>
        <dbReference type="Proteomes" id="UP000786693"/>
    </source>
</evidence>
<accession>A0ABQ4NPA9</accession>
<comment type="caution">
    <text evidence="2">The sequence shown here is derived from an EMBL/GenBank/DDBJ whole genome shotgun (WGS) entry which is preliminary data.</text>
</comment>
<dbReference type="EMBL" id="BPFH01000005">
    <property type="protein sequence ID" value="GIT96234.1"/>
    <property type="molecule type" value="Genomic_DNA"/>
</dbReference>
<sequence>MPIMAAKVCRPRSGADPVWGPGLLDGQGVQLASQQDGRARGSSLDDSGDTVTAEARVDLSNTKGTQFRSHPSGGFHLSTRNLWVPMQIATERDERIQVVCSQVVHVASVAQNTVAVTYA</sequence>
<reference evidence="2 3" key="1">
    <citation type="submission" date="2021-05" db="EMBL/GenBank/DDBJ databases">
        <title>Bacteria Genome sequencing.</title>
        <authorList>
            <person name="Takabe Y."/>
            <person name="Nakajima Y."/>
            <person name="Suzuki S."/>
            <person name="Shiozaki T."/>
        </authorList>
    </citation>
    <scope>NUCLEOTIDE SEQUENCE [LARGE SCALE GENOMIC DNA]</scope>
    <source>
        <strain evidence="2 3">AI_62</strain>
    </source>
</reference>
<feature type="region of interest" description="Disordered" evidence="1">
    <location>
        <begin position="31"/>
        <end position="51"/>
    </location>
</feature>
<proteinExistence type="predicted"/>
<evidence type="ECO:0000256" key="1">
    <source>
        <dbReference type="SAM" id="MobiDB-lite"/>
    </source>
</evidence>
<evidence type="ECO:0000313" key="2">
    <source>
        <dbReference type="EMBL" id="GIT96234.1"/>
    </source>
</evidence>
<keyword evidence="3" id="KW-1185">Reference proteome</keyword>
<gene>
    <name evidence="2" type="ORF">JANAI62_28570</name>
</gene>
<organism evidence="2 3">
    <name type="scientific">Jannaschia pagri</name>
    <dbReference type="NCBI Taxonomy" id="2829797"/>
    <lineage>
        <taxon>Bacteria</taxon>
        <taxon>Pseudomonadati</taxon>
        <taxon>Pseudomonadota</taxon>
        <taxon>Alphaproteobacteria</taxon>
        <taxon>Rhodobacterales</taxon>
        <taxon>Roseobacteraceae</taxon>
        <taxon>Jannaschia</taxon>
    </lineage>
</organism>
<name>A0ABQ4NPA9_9RHOB</name>
<protein>
    <submittedName>
        <fullName evidence="2">Uncharacterized protein</fullName>
    </submittedName>
</protein>